<organism evidence="2 3">
    <name type="scientific">Caldimonas thermodepolymerans</name>
    <dbReference type="NCBI Taxonomy" id="215580"/>
    <lineage>
        <taxon>Bacteria</taxon>
        <taxon>Pseudomonadati</taxon>
        <taxon>Pseudomonadota</taxon>
        <taxon>Betaproteobacteria</taxon>
        <taxon>Burkholderiales</taxon>
        <taxon>Sphaerotilaceae</taxon>
        <taxon>Caldimonas</taxon>
    </lineage>
</organism>
<dbReference type="AlphaFoldDB" id="A0AA46HVF1"/>
<accession>A0AA46HVF1</accession>
<dbReference type="Proteomes" id="UP000294772">
    <property type="component" value="Unassembled WGS sequence"/>
</dbReference>
<comment type="caution">
    <text evidence="2">The sequence shown here is derived from an EMBL/GenBank/DDBJ whole genome shotgun (WGS) entry which is preliminary data.</text>
</comment>
<reference evidence="2 3" key="1">
    <citation type="submission" date="2019-03" db="EMBL/GenBank/DDBJ databases">
        <title>Genomic Encyclopedia of Type Strains, Phase IV (KMG-IV): sequencing the most valuable type-strain genomes for metagenomic binning, comparative biology and taxonomic classification.</title>
        <authorList>
            <person name="Goeker M."/>
        </authorList>
    </citation>
    <scope>NUCLEOTIDE SEQUENCE [LARGE SCALE GENOMIC DNA]</scope>
    <source>
        <strain evidence="2 3">DSM 15264</strain>
    </source>
</reference>
<name>A0AA46HVF1_9BURK</name>
<dbReference type="EMBL" id="SLXF01000006">
    <property type="protein sequence ID" value="TCP06600.1"/>
    <property type="molecule type" value="Genomic_DNA"/>
</dbReference>
<feature type="coiled-coil region" evidence="1">
    <location>
        <begin position="21"/>
        <end position="48"/>
    </location>
</feature>
<sequence>MNDLIERLRYEADISDRPGQMDRLNALADEFAAALEAAREDAERWRALREMDGGEIYALLGDCDGIHPEQADAAIDRARGKGVQS</sequence>
<dbReference type="RefSeq" id="WP_132765439.1">
    <property type="nucleotide sequence ID" value="NZ_CP110416.1"/>
</dbReference>
<evidence type="ECO:0000313" key="2">
    <source>
        <dbReference type="EMBL" id="TCP06600.1"/>
    </source>
</evidence>
<protein>
    <submittedName>
        <fullName evidence="2">Uncharacterized protein</fullName>
    </submittedName>
</protein>
<proteinExistence type="predicted"/>
<gene>
    <name evidence="2" type="ORF">EV676_10683</name>
</gene>
<evidence type="ECO:0000313" key="3">
    <source>
        <dbReference type="Proteomes" id="UP000294772"/>
    </source>
</evidence>
<keyword evidence="1" id="KW-0175">Coiled coil</keyword>
<evidence type="ECO:0000256" key="1">
    <source>
        <dbReference type="SAM" id="Coils"/>
    </source>
</evidence>